<evidence type="ECO:0000256" key="1">
    <source>
        <dbReference type="SAM" id="MobiDB-lite"/>
    </source>
</evidence>
<comment type="caution">
    <text evidence="2">The sequence shown here is derived from an EMBL/GenBank/DDBJ whole genome shotgun (WGS) entry which is preliminary data.</text>
</comment>
<accession>A0A9X3WM72</accession>
<dbReference type="SUPFAM" id="SSF52266">
    <property type="entry name" value="SGNH hydrolase"/>
    <property type="match status" value="1"/>
</dbReference>
<feature type="region of interest" description="Disordered" evidence="1">
    <location>
        <begin position="36"/>
        <end position="63"/>
    </location>
</feature>
<dbReference type="Proteomes" id="UP001145072">
    <property type="component" value="Unassembled WGS sequence"/>
</dbReference>
<feature type="compositionally biased region" description="Polar residues" evidence="1">
    <location>
        <begin position="44"/>
        <end position="63"/>
    </location>
</feature>
<dbReference type="EMBL" id="JAMQJZ010000003">
    <property type="protein sequence ID" value="MDC3419806.1"/>
    <property type="molecule type" value="Genomic_DNA"/>
</dbReference>
<name>A0A9X3WM72_9BACI</name>
<dbReference type="InterPro" id="IPR036514">
    <property type="entry name" value="SGNH_hydro_sf"/>
</dbReference>
<evidence type="ECO:0000313" key="3">
    <source>
        <dbReference type="Proteomes" id="UP001145072"/>
    </source>
</evidence>
<evidence type="ECO:0000313" key="2">
    <source>
        <dbReference type="EMBL" id="MDC3419806.1"/>
    </source>
</evidence>
<dbReference type="Gene3D" id="3.40.50.1110">
    <property type="entry name" value="SGNH hydrolase"/>
    <property type="match status" value="1"/>
</dbReference>
<dbReference type="RefSeq" id="WP_259866453.1">
    <property type="nucleotide sequence ID" value="NZ_JAMQJZ010000003.1"/>
</dbReference>
<reference evidence="2" key="1">
    <citation type="submission" date="2022-06" db="EMBL/GenBank/DDBJ databases">
        <title>Aquibacillus sp. a new bacterium isolated from soil saline samples.</title>
        <authorList>
            <person name="Galisteo C."/>
            <person name="De La Haba R."/>
            <person name="Sanchez-Porro C."/>
            <person name="Ventosa A."/>
        </authorList>
    </citation>
    <scope>NUCLEOTIDE SEQUENCE</scope>
    <source>
        <strain evidence="2">JCM 12387</strain>
    </source>
</reference>
<keyword evidence="3" id="KW-1185">Reference proteome</keyword>
<dbReference type="AlphaFoldDB" id="A0A9X3WM72"/>
<proteinExistence type="predicted"/>
<sequence length="381" mass="41484">MKQAIILLLSCITLIAILIVGKLHWDGKIEAAGNGAVAGEENDQSSSNAEQERTSPSTDNNQELEVTAAEDAWLLSHGNWEQVEIPDWGPVMQGTFKSTGEPAFGRKASISTNSSFATLIQRNMEGSVSIYVDGELVKTRELRNDGTKSEIEIFTGSEGWHEIELVYSGFAEVTSLIIDAGAEVQKPEAASEKVVVIGHNYGHINPSSKHFVSLLGSELDMEVVNQGIAGTDLNISNPEDQENSGLNRVEDDVIAEDPTAILVVYGQHALPGLTEETITYTDYYMDLIEFLIKIRNELPDVPVFISGAIATPVADDNALNRLNTNLNYARAEVSGTAFIDLAGLWNSNNFNTYVNGEALTEQGHVFLAEKYAEAISEYLDN</sequence>
<protein>
    <submittedName>
        <fullName evidence="2">Uncharacterized protein</fullName>
    </submittedName>
</protein>
<gene>
    <name evidence="2" type="ORF">NC661_05420</name>
</gene>
<organism evidence="2 3">
    <name type="scientific">Aquibacillus koreensis</name>
    <dbReference type="NCBI Taxonomy" id="279446"/>
    <lineage>
        <taxon>Bacteria</taxon>
        <taxon>Bacillati</taxon>
        <taxon>Bacillota</taxon>
        <taxon>Bacilli</taxon>
        <taxon>Bacillales</taxon>
        <taxon>Bacillaceae</taxon>
        <taxon>Aquibacillus</taxon>
    </lineage>
</organism>